<organism evidence="1 2">
    <name type="scientific">Riccia fluitans</name>
    <dbReference type="NCBI Taxonomy" id="41844"/>
    <lineage>
        <taxon>Eukaryota</taxon>
        <taxon>Viridiplantae</taxon>
        <taxon>Streptophyta</taxon>
        <taxon>Embryophyta</taxon>
        <taxon>Marchantiophyta</taxon>
        <taxon>Marchantiopsida</taxon>
        <taxon>Marchantiidae</taxon>
        <taxon>Marchantiales</taxon>
        <taxon>Ricciaceae</taxon>
        <taxon>Riccia</taxon>
    </lineage>
</organism>
<dbReference type="Pfam" id="PF06522">
    <property type="entry name" value="B12D"/>
    <property type="match status" value="1"/>
</dbReference>
<keyword evidence="2" id="KW-1185">Reference proteome</keyword>
<protein>
    <submittedName>
        <fullName evidence="1">Uncharacterized protein</fullName>
    </submittedName>
</protein>
<evidence type="ECO:0000313" key="2">
    <source>
        <dbReference type="Proteomes" id="UP001605036"/>
    </source>
</evidence>
<reference evidence="1 2" key="1">
    <citation type="submission" date="2024-09" db="EMBL/GenBank/DDBJ databases">
        <title>Chromosome-scale assembly of Riccia fluitans.</title>
        <authorList>
            <person name="Paukszto L."/>
            <person name="Sawicki J."/>
            <person name="Karawczyk K."/>
            <person name="Piernik-Szablinska J."/>
            <person name="Szczecinska M."/>
            <person name="Mazdziarz M."/>
        </authorList>
    </citation>
    <scope>NUCLEOTIDE SEQUENCE [LARGE SCALE GENOMIC DNA]</scope>
    <source>
        <strain evidence="1">Rf_01</strain>
        <tissue evidence="1">Aerial parts of the thallus</tissue>
    </source>
</reference>
<dbReference type="AlphaFoldDB" id="A0ABD1YPR1"/>
<evidence type="ECO:0000313" key="1">
    <source>
        <dbReference type="EMBL" id="KAL2632558.1"/>
    </source>
</evidence>
<comment type="caution">
    <text evidence="1">The sequence shown here is derived from an EMBL/GenBank/DDBJ whole genome shotgun (WGS) entry which is preliminary data.</text>
</comment>
<dbReference type="PANTHER" id="PTHR33417">
    <property type="entry name" value="G-BOX BINDING PROTEIN"/>
    <property type="match status" value="1"/>
</dbReference>
<gene>
    <name evidence="1" type="ORF">R1flu_004037</name>
</gene>
<proteinExistence type="predicted"/>
<dbReference type="InterPro" id="IPR010530">
    <property type="entry name" value="B12D"/>
</dbReference>
<name>A0ABD1YPR1_9MARC</name>
<dbReference type="EMBL" id="JBHFFA010000003">
    <property type="protein sequence ID" value="KAL2632558.1"/>
    <property type="molecule type" value="Genomic_DNA"/>
</dbReference>
<dbReference type="Proteomes" id="UP001605036">
    <property type="component" value="Unassembled WGS sequence"/>
</dbReference>
<sequence length="77" mass="8681">MAVMAGALGLNIFCVVRNVIGHPDIRFSKEERASGYQENFKEGKKYKYHALREFVSKRKPQVMPGIDAALAGLRKDK</sequence>
<accession>A0ABD1YPR1</accession>